<dbReference type="AlphaFoldDB" id="W9RNT1"/>
<proteinExistence type="predicted"/>
<accession>W9RNT1</accession>
<evidence type="ECO:0000313" key="2">
    <source>
        <dbReference type="EMBL" id="EXB62645.1"/>
    </source>
</evidence>
<protein>
    <submittedName>
        <fullName evidence="2">Uncharacterized protein</fullName>
    </submittedName>
</protein>
<feature type="compositionally biased region" description="Basic and acidic residues" evidence="1">
    <location>
        <begin position="1"/>
        <end position="28"/>
    </location>
</feature>
<organism evidence="2 3">
    <name type="scientific">Morus notabilis</name>
    <dbReference type="NCBI Taxonomy" id="981085"/>
    <lineage>
        <taxon>Eukaryota</taxon>
        <taxon>Viridiplantae</taxon>
        <taxon>Streptophyta</taxon>
        <taxon>Embryophyta</taxon>
        <taxon>Tracheophyta</taxon>
        <taxon>Spermatophyta</taxon>
        <taxon>Magnoliopsida</taxon>
        <taxon>eudicotyledons</taxon>
        <taxon>Gunneridae</taxon>
        <taxon>Pentapetalae</taxon>
        <taxon>rosids</taxon>
        <taxon>fabids</taxon>
        <taxon>Rosales</taxon>
        <taxon>Moraceae</taxon>
        <taxon>Moreae</taxon>
        <taxon>Morus</taxon>
    </lineage>
</organism>
<evidence type="ECO:0000256" key="1">
    <source>
        <dbReference type="SAM" id="MobiDB-lite"/>
    </source>
</evidence>
<keyword evidence="3" id="KW-1185">Reference proteome</keyword>
<dbReference type="EMBL" id="KE344454">
    <property type="protein sequence ID" value="EXB62645.1"/>
    <property type="molecule type" value="Genomic_DNA"/>
</dbReference>
<sequence length="205" mass="22616">MELISKGHKDFTSAEHNQSDPKQKDSPESGHGGAYVNFEEVKKNHRFCLTCTIDAAFRLSDTLDIIGKFEAGQGFKRKFTNSSMTILVEILANVGGEFLKILKVQNGVVRNLFLPGDGSKSGWGTMKVKLDAILGRDSRASSSIRMGNGRGTRKEETFKEAAMNRGKVVNAEGHQIRSLARGNHDKDFCNITSAPKFKTLEHQSL</sequence>
<feature type="region of interest" description="Disordered" evidence="1">
    <location>
        <begin position="1"/>
        <end position="33"/>
    </location>
</feature>
<reference evidence="3" key="1">
    <citation type="submission" date="2013-01" db="EMBL/GenBank/DDBJ databases">
        <title>Draft Genome Sequence of a Mulberry Tree, Morus notabilis C.K. Schneid.</title>
        <authorList>
            <person name="He N."/>
            <person name="Zhao S."/>
        </authorList>
    </citation>
    <scope>NUCLEOTIDE SEQUENCE</scope>
</reference>
<dbReference type="Proteomes" id="UP000030645">
    <property type="component" value="Unassembled WGS sequence"/>
</dbReference>
<name>W9RNT1_9ROSA</name>
<gene>
    <name evidence="2" type="ORF">L484_023940</name>
</gene>
<evidence type="ECO:0000313" key="3">
    <source>
        <dbReference type="Proteomes" id="UP000030645"/>
    </source>
</evidence>